<dbReference type="eggNOG" id="COG0736">
    <property type="taxonomic scope" value="Bacteria"/>
</dbReference>
<keyword evidence="2 13" id="KW-0808">Transferase</keyword>
<dbReference type="PANTHER" id="PTHR12592">
    <property type="entry name" value="ATP-DEPENDENT (S)-NAD(P)H-HYDRATE DEHYDRATASE FAMILY MEMBER"/>
    <property type="match status" value="1"/>
</dbReference>
<dbReference type="GO" id="GO:0052855">
    <property type="term" value="F:ADP-dependent NAD(P)H-hydrate dehydratase activity"/>
    <property type="evidence" value="ECO:0007669"/>
    <property type="project" value="UniProtKB-UniRule"/>
</dbReference>
<name>H3NLZ4_9FIRM</name>
<evidence type="ECO:0000256" key="10">
    <source>
        <dbReference type="ARBA" id="ARBA00023098"/>
    </source>
</evidence>
<dbReference type="NCBIfam" id="TIGR00556">
    <property type="entry name" value="pantethn_trn"/>
    <property type="match status" value="1"/>
</dbReference>
<comment type="cofactor">
    <cofactor evidence="13">
        <name>Mg(2+)</name>
        <dbReference type="ChEBI" id="CHEBI:18420"/>
    </cofactor>
</comment>
<dbReference type="InterPro" id="IPR029056">
    <property type="entry name" value="Ribokinase-like"/>
</dbReference>
<comment type="catalytic activity">
    <reaction evidence="13">
        <text>apo-[ACP] + CoA = holo-[ACP] + adenosine 3',5'-bisphosphate + H(+)</text>
        <dbReference type="Rhea" id="RHEA:12068"/>
        <dbReference type="Rhea" id="RHEA-COMP:9685"/>
        <dbReference type="Rhea" id="RHEA-COMP:9690"/>
        <dbReference type="ChEBI" id="CHEBI:15378"/>
        <dbReference type="ChEBI" id="CHEBI:29999"/>
        <dbReference type="ChEBI" id="CHEBI:57287"/>
        <dbReference type="ChEBI" id="CHEBI:58343"/>
        <dbReference type="ChEBI" id="CHEBI:64479"/>
        <dbReference type="EC" id="2.7.8.7"/>
    </reaction>
</comment>
<evidence type="ECO:0000256" key="5">
    <source>
        <dbReference type="ARBA" id="ARBA00022832"/>
    </source>
</evidence>
<comment type="catalytic activity">
    <reaction evidence="14">
        <text>(6S)-NADPHX + ADP = AMP + phosphate + NADPH + H(+)</text>
        <dbReference type="Rhea" id="RHEA:32235"/>
        <dbReference type="ChEBI" id="CHEBI:15378"/>
        <dbReference type="ChEBI" id="CHEBI:43474"/>
        <dbReference type="ChEBI" id="CHEBI:57783"/>
        <dbReference type="ChEBI" id="CHEBI:64076"/>
        <dbReference type="ChEBI" id="CHEBI:456215"/>
        <dbReference type="ChEBI" id="CHEBI:456216"/>
        <dbReference type="EC" id="4.2.1.136"/>
    </reaction>
</comment>
<evidence type="ECO:0000256" key="8">
    <source>
        <dbReference type="ARBA" id="ARBA00022857"/>
    </source>
</evidence>
<keyword evidence="3 13" id="KW-0479">Metal-binding</keyword>
<feature type="binding site" evidence="14">
    <location>
        <position position="344"/>
    </location>
    <ligand>
        <name>(6S)-NADPHX</name>
        <dbReference type="ChEBI" id="CHEBI:64076"/>
    </ligand>
</feature>
<dbReference type="SUPFAM" id="SSF56214">
    <property type="entry name" value="4'-phosphopantetheinyl transferase"/>
    <property type="match status" value="1"/>
</dbReference>
<keyword evidence="1 13" id="KW-0444">Lipid biosynthesis</keyword>
<dbReference type="PATRIC" id="fig|883114.3.peg.349"/>
<feature type="binding site" evidence="14">
    <location>
        <begin position="315"/>
        <end position="319"/>
    </location>
    <ligand>
        <name>AMP</name>
        <dbReference type="ChEBI" id="CHEBI:456215"/>
    </ligand>
</feature>
<dbReference type="PANTHER" id="PTHR12592:SF0">
    <property type="entry name" value="ATP-DEPENDENT (S)-NAD(P)H-HYDRATE DEHYDRATASE"/>
    <property type="match status" value="1"/>
</dbReference>
<dbReference type="eggNOG" id="COG0063">
    <property type="taxonomic scope" value="Bacteria"/>
</dbReference>
<dbReference type="InterPro" id="IPR008278">
    <property type="entry name" value="4-PPantetheinyl_Trfase_dom"/>
</dbReference>
<dbReference type="SUPFAM" id="SSF53613">
    <property type="entry name" value="Ribokinase-like"/>
    <property type="match status" value="1"/>
</dbReference>
<dbReference type="GO" id="GO:0052856">
    <property type="term" value="F:NAD(P)HX epimerase activity"/>
    <property type="evidence" value="ECO:0007669"/>
    <property type="project" value="TreeGrafter"/>
</dbReference>
<comment type="caution">
    <text evidence="16">The sequence shown here is derived from an EMBL/GenBank/DDBJ whole genome shotgun (WGS) entry which is preliminary data.</text>
</comment>
<reference evidence="16 17" key="1">
    <citation type="submission" date="2012-01" db="EMBL/GenBank/DDBJ databases">
        <title>The Genome Sequence of Helcococcus kunzii ATCC 51366.</title>
        <authorList>
            <consortium name="The Broad Institute Genome Sequencing Platform"/>
            <person name="Earl A."/>
            <person name="Ward D."/>
            <person name="Feldgarden M."/>
            <person name="Gevers D."/>
            <person name="Huys G."/>
            <person name="Young S.K."/>
            <person name="Zeng Q."/>
            <person name="Gargeya S."/>
            <person name="Fitzgerald M."/>
            <person name="Haas B."/>
            <person name="Abouelleil A."/>
            <person name="Alvarado L."/>
            <person name="Arachchi H.M."/>
            <person name="Berlin A."/>
            <person name="Chapman S.B."/>
            <person name="Gearin G."/>
            <person name="Goldberg J."/>
            <person name="Griggs A."/>
            <person name="Gujja S."/>
            <person name="Hansen M."/>
            <person name="Heiman D."/>
            <person name="Howarth C."/>
            <person name="Larimer J."/>
            <person name="Lui A."/>
            <person name="MacDonald P.J.P."/>
            <person name="McCowen C."/>
            <person name="Montmayeur A."/>
            <person name="Murphy C."/>
            <person name="Neiman D."/>
            <person name="Pearson M."/>
            <person name="Priest M."/>
            <person name="Roberts A."/>
            <person name="Saif S."/>
            <person name="Shea T."/>
            <person name="Sisk P."/>
            <person name="Stolte C."/>
            <person name="Sykes S."/>
            <person name="Wortman J."/>
            <person name="Nusbaum C."/>
            <person name="Birren B."/>
        </authorList>
    </citation>
    <scope>NUCLEOTIDE SEQUENCE [LARGE SCALE GENOMIC DNA]</scope>
    <source>
        <strain evidence="16 17">ATCC 51366</strain>
    </source>
</reference>
<accession>H3NLZ4</accession>
<dbReference type="InterPro" id="IPR004568">
    <property type="entry name" value="Ppantetheine-prot_Trfase_dom"/>
</dbReference>
<dbReference type="EC" id="2.7.8.7" evidence="13"/>
<evidence type="ECO:0000256" key="11">
    <source>
        <dbReference type="ARBA" id="ARBA00023160"/>
    </source>
</evidence>
<comment type="similarity">
    <text evidence="14">Belongs to the NnrD/CARKD family.</text>
</comment>
<evidence type="ECO:0000256" key="4">
    <source>
        <dbReference type="ARBA" id="ARBA00022741"/>
    </source>
</evidence>
<sequence>MIGIDIFKIDRVNKLKQKERFIKRFFTSNEIEYLKSRHLSSHSIAGLFATKEAVTKAFGVGISEELGLSDIEVLHDEKNAPYINTELNKIKILMEKKNIKNINVNISHDGDYAIAICKLSEEENKTGVDSMLPQRIDDSNKYTYGKILIIGGSKGMSGSVFLASEAALRAGAGIVYTLVPECLTEILENKTTEQIVISLNDDGDKEFGNFKREDLLNIIQNKSVIAIGPGMGHSEHVKEILEIVLYNFDGPIVIDADAIDIIADNHELIRENIYLTPHAMEFSRLSGYTLNEINYDREGFVHNFIDRYDVNLLLKGKNSIIANKEQFYINETGNNGMSTSGSGDVLTGIISAFLARENSFDMFKLACFVHGLSGDLAAKRYGKTSLIARDIINFLPYAIGELDGE</sequence>
<dbReference type="GO" id="GO:0046496">
    <property type="term" value="P:nicotinamide nucleotide metabolic process"/>
    <property type="evidence" value="ECO:0007669"/>
    <property type="project" value="UniProtKB-UniRule"/>
</dbReference>
<dbReference type="RefSeq" id="WP_005397380.1">
    <property type="nucleotide sequence ID" value="NZ_JH601088.1"/>
</dbReference>
<keyword evidence="17" id="KW-1185">Reference proteome</keyword>
<keyword evidence="4 14" id="KW-0547">Nucleotide-binding</keyword>
<keyword evidence="8 14" id="KW-0521">NADP</keyword>
<dbReference type="Gene3D" id="3.40.1190.20">
    <property type="match status" value="1"/>
</dbReference>
<dbReference type="InterPro" id="IPR002582">
    <property type="entry name" value="ACPS"/>
</dbReference>
<dbReference type="Gene3D" id="3.90.470.20">
    <property type="entry name" value="4'-phosphopantetheinyl transferase domain"/>
    <property type="match status" value="1"/>
</dbReference>
<proteinExistence type="inferred from homology"/>
<dbReference type="GeneID" id="96998366"/>
<keyword evidence="11 13" id="KW-0275">Fatty acid biosynthesis</keyword>
<keyword evidence="7 13" id="KW-0460">Magnesium</keyword>
<dbReference type="GO" id="GO:0005524">
    <property type="term" value="F:ATP binding"/>
    <property type="evidence" value="ECO:0007669"/>
    <property type="project" value="UniProtKB-KW"/>
</dbReference>
<dbReference type="EMBL" id="AGEI01000011">
    <property type="protein sequence ID" value="EHR35664.1"/>
    <property type="molecule type" value="Genomic_DNA"/>
</dbReference>
<dbReference type="PROSITE" id="PS51383">
    <property type="entry name" value="YJEF_C_3"/>
    <property type="match status" value="1"/>
</dbReference>
<evidence type="ECO:0000256" key="1">
    <source>
        <dbReference type="ARBA" id="ARBA00022516"/>
    </source>
</evidence>
<evidence type="ECO:0000313" key="16">
    <source>
        <dbReference type="EMBL" id="EHR35664.1"/>
    </source>
</evidence>
<feature type="binding site" evidence="14">
    <location>
        <position position="230"/>
    </location>
    <ligand>
        <name>(6S)-NADPHX</name>
        <dbReference type="ChEBI" id="CHEBI:64076"/>
    </ligand>
</feature>
<dbReference type="HAMAP" id="MF_00101">
    <property type="entry name" value="AcpS"/>
    <property type="match status" value="1"/>
</dbReference>
<dbReference type="EC" id="4.2.1.136" evidence="14"/>
<dbReference type="STRING" id="883114.HMPREF9709_00355"/>
<dbReference type="GO" id="GO:0005737">
    <property type="term" value="C:cytoplasm"/>
    <property type="evidence" value="ECO:0007669"/>
    <property type="project" value="UniProtKB-SubCell"/>
</dbReference>
<dbReference type="HOGENOM" id="CLU_024853_2_2_9"/>
<evidence type="ECO:0000256" key="14">
    <source>
        <dbReference type="HAMAP-Rule" id="MF_01965"/>
    </source>
</evidence>
<evidence type="ECO:0000256" key="9">
    <source>
        <dbReference type="ARBA" id="ARBA00023027"/>
    </source>
</evidence>
<dbReference type="InterPro" id="IPR037143">
    <property type="entry name" value="4-PPantetheinyl_Trfase_dom_sf"/>
</dbReference>
<dbReference type="NCBIfam" id="TIGR00196">
    <property type="entry name" value="yjeF_cterm"/>
    <property type="match status" value="1"/>
</dbReference>
<dbReference type="InterPro" id="IPR000631">
    <property type="entry name" value="CARKD"/>
</dbReference>
<dbReference type="GO" id="GO:0006633">
    <property type="term" value="P:fatty acid biosynthetic process"/>
    <property type="evidence" value="ECO:0007669"/>
    <property type="project" value="UniProtKB-UniRule"/>
</dbReference>
<keyword evidence="10 13" id="KW-0443">Lipid metabolism</keyword>
<protein>
    <recommendedName>
        <fullName evidence="13 14">Multifunctional fusion protein</fullName>
    </recommendedName>
    <domain>
        <recommendedName>
            <fullName evidence="13">Holo-[acyl-carrier-protein] synthase</fullName>
            <shortName evidence="13">Holo-ACP synthase</shortName>
            <ecNumber evidence="13">2.7.8.7</ecNumber>
        </recommendedName>
        <alternativeName>
            <fullName evidence="13">4'-phosphopantetheinyl transferase AcpS</fullName>
        </alternativeName>
    </domain>
    <domain>
        <recommendedName>
            <fullName evidence="14">ADP-dependent (S)-NAD(P)H-hydrate dehydratase</fullName>
            <ecNumber evidence="14">4.2.1.136</ecNumber>
        </recommendedName>
        <alternativeName>
            <fullName evidence="14">ADP-dependent NAD(P)HX dehydratase</fullName>
        </alternativeName>
    </domain>
</protein>
<feature type="domain" description="YjeF C-terminal" evidence="15">
    <location>
        <begin position="124"/>
        <end position="402"/>
    </location>
</feature>
<feature type="binding site" evidence="14">
    <location>
        <position position="343"/>
    </location>
    <ligand>
        <name>AMP</name>
        <dbReference type="ChEBI" id="CHEBI:456215"/>
    </ligand>
</feature>
<evidence type="ECO:0000256" key="13">
    <source>
        <dbReference type="HAMAP-Rule" id="MF_00101"/>
    </source>
</evidence>
<dbReference type="AlphaFoldDB" id="H3NLZ4"/>
<dbReference type="GO" id="GO:0110051">
    <property type="term" value="P:metabolite repair"/>
    <property type="evidence" value="ECO:0007669"/>
    <property type="project" value="TreeGrafter"/>
</dbReference>
<dbReference type="Pfam" id="PF01256">
    <property type="entry name" value="Carb_kinase"/>
    <property type="match status" value="1"/>
</dbReference>
<keyword evidence="9 14" id="KW-0520">NAD</keyword>
<comment type="caution">
    <text evidence="14">Lacks conserved residue(s) required for the propagation of feature annotation.</text>
</comment>
<dbReference type="Pfam" id="PF01648">
    <property type="entry name" value="ACPS"/>
    <property type="match status" value="1"/>
</dbReference>
<gene>
    <name evidence="14" type="primary">nnrD</name>
    <name evidence="13" type="synonym">acpS</name>
    <name evidence="16" type="ORF">HMPREF9709_00355</name>
</gene>
<feature type="binding site" evidence="14">
    <location>
        <position position="278"/>
    </location>
    <ligand>
        <name>(6S)-NADPHX</name>
        <dbReference type="ChEBI" id="CHEBI:64076"/>
    </ligand>
</feature>
<dbReference type="HAMAP" id="MF_01965">
    <property type="entry name" value="NADHX_dehydratase"/>
    <property type="match status" value="1"/>
</dbReference>
<dbReference type="CDD" id="cd01171">
    <property type="entry name" value="YXKO-related"/>
    <property type="match status" value="1"/>
</dbReference>
<comment type="similarity">
    <text evidence="13">Belongs to the P-Pant transferase superfamily. AcpS family.</text>
</comment>
<evidence type="ECO:0000256" key="12">
    <source>
        <dbReference type="ARBA" id="ARBA00023239"/>
    </source>
</evidence>
<dbReference type="OrthoDB" id="9806925at2"/>
<evidence type="ECO:0000256" key="3">
    <source>
        <dbReference type="ARBA" id="ARBA00022723"/>
    </source>
</evidence>
<comment type="function">
    <text evidence="14">Catalyzes the dehydration of the S-form of NAD(P)HX at the expense of ADP, which is converted to AMP. Together with NAD(P)HX epimerase, which catalyzes the epimerization of the S- and R-forms, the enzyme allows the repair of both epimers of NAD(P)HX, a damaged form of NAD(P)H that is a result of enzymatic or heat-dependent hydration.</text>
</comment>
<keyword evidence="6 14" id="KW-0067">ATP-binding</keyword>
<comment type="function">
    <text evidence="13">Transfers the 4'-phosphopantetheine moiety from coenzyme A to a Ser of acyl-carrier-protein.</text>
</comment>
<dbReference type="NCBIfam" id="TIGR00516">
    <property type="entry name" value="acpS"/>
    <property type="match status" value="1"/>
</dbReference>
<evidence type="ECO:0000256" key="7">
    <source>
        <dbReference type="ARBA" id="ARBA00022842"/>
    </source>
</evidence>
<feature type="binding site" evidence="13">
    <location>
        <position position="52"/>
    </location>
    <ligand>
        <name>Mg(2+)</name>
        <dbReference type="ChEBI" id="CHEBI:18420"/>
    </ligand>
</feature>
<feature type="binding site" evidence="13">
    <location>
        <position position="5"/>
    </location>
    <ligand>
        <name>Mg(2+)</name>
        <dbReference type="ChEBI" id="CHEBI:18420"/>
    </ligand>
</feature>
<keyword evidence="13" id="KW-0963">Cytoplasm</keyword>
<evidence type="ECO:0000256" key="6">
    <source>
        <dbReference type="ARBA" id="ARBA00022840"/>
    </source>
</evidence>
<dbReference type="GO" id="GO:0000287">
    <property type="term" value="F:magnesium ion binding"/>
    <property type="evidence" value="ECO:0007669"/>
    <property type="project" value="UniProtKB-UniRule"/>
</dbReference>
<comment type="catalytic activity">
    <reaction evidence="14">
        <text>(6S)-NADHX + ADP = AMP + phosphate + NADH + H(+)</text>
        <dbReference type="Rhea" id="RHEA:32223"/>
        <dbReference type="ChEBI" id="CHEBI:15378"/>
        <dbReference type="ChEBI" id="CHEBI:43474"/>
        <dbReference type="ChEBI" id="CHEBI:57945"/>
        <dbReference type="ChEBI" id="CHEBI:64074"/>
        <dbReference type="ChEBI" id="CHEBI:456215"/>
        <dbReference type="ChEBI" id="CHEBI:456216"/>
        <dbReference type="EC" id="4.2.1.136"/>
    </reaction>
</comment>
<dbReference type="Proteomes" id="UP000004191">
    <property type="component" value="Unassembled WGS sequence"/>
</dbReference>
<keyword evidence="5 13" id="KW-0276">Fatty acid metabolism</keyword>
<comment type="subunit">
    <text evidence="14">Homotetramer.</text>
</comment>
<keyword evidence="12 14" id="KW-0456">Lyase</keyword>
<evidence type="ECO:0000256" key="2">
    <source>
        <dbReference type="ARBA" id="ARBA00022679"/>
    </source>
</evidence>
<evidence type="ECO:0000259" key="15">
    <source>
        <dbReference type="PROSITE" id="PS51383"/>
    </source>
</evidence>
<comment type="subcellular location">
    <subcellularLocation>
        <location evidence="13">Cytoplasm</location>
    </subcellularLocation>
</comment>
<organism evidence="16 17">
    <name type="scientific">Helcococcus kunzii ATCC 51366</name>
    <dbReference type="NCBI Taxonomy" id="883114"/>
    <lineage>
        <taxon>Bacteria</taxon>
        <taxon>Bacillati</taxon>
        <taxon>Bacillota</taxon>
        <taxon>Tissierellia</taxon>
        <taxon>Tissierellales</taxon>
        <taxon>Peptoniphilaceae</taxon>
        <taxon>Helcococcus</taxon>
    </lineage>
</organism>
<dbReference type="GO" id="GO:0008897">
    <property type="term" value="F:holo-[acyl-carrier-protein] synthase activity"/>
    <property type="evidence" value="ECO:0007669"/>
    <property type="project" value="UniProtKB-UniRule"/>
</dbReference>
<evidence type="ECO:0000313" key="17">
    <source>
        <dbReference type="Proteomes" id="UP000004191"/>
    </source>
</evidence>